<evidence type="ECO:0000259" key="11">
    <source>
        <dbReference type="Pfam" id="PF01301"/>
    </source>
</evidence>
<evidence type="ECO:0000256" key="9">
    <source>
        <dbReference type="RuleBase" id="RU000675"/>
    </source>
</evidence>
<evidence type="ECO:0000259" key="13">
    <source>
        <dbReference type="Pfam" id="PF23598"/>
    </source>
</evidence>
<evidence type="ECO:0000313" key="14">
    <source>
        <dbReference type="EMBL" id="KAK9816677.1"/>
    </source>
</evidence>
<dbReference type="Gene3D" id="2.60.120.260">
    <property type="entry name" value="Galactose-binding domain-like"/>
    <property type="match status" value="3"/>
</dbReference>
<comment type="caution">
    <text evidence="14">The sequence shown here is derived from an EMBL/GenBank/DDBJ whole genome shotgun (WGS) entry which is preliminary data.</text>
</comment>
<feature type="domain" description="Beta-galactosidase galactose-binding" evidence="12">
    <location>
        <begin position="1042"/>
        <end position="1109"/>
    </location>
</feature>
<dbReference type="GO" id="GO:0005930">
    <property type="term" value="C:axoneme"/>
    <property type="evidence" value="ECO:0007669"/>
    <property type="project" value="UniProtKB-SubCell"/>
</dbReference>
<dbReference type="Proteomes" id="UP001489004">
    <property type="component" value="Unassembled WGS sequence"/>
</dbReference>
<evidence type="ECO:0000256" key="7">
    <source>
        <dbReference type="ARBA" id="ARBA00022801"/>
    </source>
</evidence>
<evidence type="ECO:0000256" key="10">
    <source>
        <dbReference type="RuleBase" id="RU003679"/>
    </source>
</evidence>
<evidence type="ECO:0000313" key="15">
    <source>
        <dbReference type="Proteomes" id="UP001489004"/>
    </source>
</evidence>
<dbReference type="EC" id="3.2.1.23" evidence="4 9"/>
<dbReference type="GO" id="GO:0004565">
    <property type="term" value="F:beta-galactosidase activity"/>
    <property type="evidence" value="ECO:0007669"/>
    <property type="project" value="UniProtKB-EC"/>
</dbReference>
<comment type="catalytic activity">
    <reaction evidence="1 9">
        <text>Hydrolysis of terminal non-reducing beta-D-galactose residues in beta-D-galactosides.</text>
        <dbReference type="EC" id="3.2.1.23"/>
    </reaction>
</comment>
<evidence type="ECO:0000256" key="8">
    <source>
        <dbReference type="ARBA" id="ARBA00023295"/>
    </source>
</evidence>
<dbReference type="InterPro" id="IPR048913">
    <property type="entry name" value="BetaGal_gal-bd"/>
</dbReference>
<dbReference type="InterPro" id="IPR019801">
    <property type="entry name" value="Glyco_hydro_35_CS"/>
</dbReference>
<dbReference type="SMART" id="SM00364">
    <property type="entry name" value="LRR_BAC"/>
    <property type="match status" value="8"/>
</dbReference>
<keyword evidence="6" id="KW-0677">Repeat</keyword>
<evidence type="ECO:0000256" key="1">
    <source>
        <dbReference type="ARBA" id="ARBA00001412"/>
    </source>
</evidence>
<keyword evidence="8 9" id="KW-0326">Glycosidase</keyword>
<evidence type="ECO:0000256" key="6">
    <source>
        <dbReference type="ARBA" id="ARBA00022737"/>
    </source>
</evidence>
<dbReference type="SUPFAM" id="SSF49785">
    <property type="entry name" value="Galactose-binding domain-like"/>
    <property type="match status" value="1"/>
</dbReference>
<dbReference type="Pfam" id="PF23598">
    <property type="entry name" value="LRR_14"/>
    <property type="match status" value="1"/>
</dbReference>
<evidence type="ECO:0000259" key="12">
    <source>
        <dbReference type="Pfam" id="PF21467"/>
    </source>
</evidence>
<dbReference type="EMBL" id="JALJOR010000005">
    <property type="protein sequence ID" value="KAK9816677.1"/>
    <property type="molecule type" value="Genomic_DNA"/>
</dbReference>
<reference evidence="14 15" key="1">
    <citation type="journal article" date="2024" name="Nat. Commun.">
        <title>Phylogenomics reveals the evolutionary origins of lichenization in chlorophyte algae.</title>
        <authorList>
            <person name="Puginier C."/>
            <person name="Libourel C."/>
            <person name="Otte J."/>
            <person name="Skaloud P."/>
            <person name="Haon M."/>
            <person name="Grisel S."/>
            <person name="Petersen M."/>
            <person name="Berrin J.G."/>
            <person name="Delaux P.M."/>
            <person name="Dal Grande F."/>
            <person name="Keller J."/>
        </authorList>
    </citation>
    <scope>NUCLEOTIDE SEQUENCE [LARGE SCALE GENOMIC DNA]</scope>
    <source>
        <strain evidence="14 15">SAG 2043</strain>
    </source>
</reference>
<dbReference type="InterPro" id="IPR001611">
    <property type="entry name" value="Leu-rich_rpt"/>
</dbReference>
<dbReference type="PRINTS" id="PR00742">
    <property type="entry name" value="GLHYDRLASE35"/>
</dbReference>
<dbReference type="InterPro" id="IPR031330">
    <property type="entry name" value="Gly_Hdrlase_35_cat"/>
</dbReference>
<dbReference type="SMART" id="SM00369">
    <property type="entry name" value="LRR_TYP"/>
    <property type="match status" value="9"/>
</dbReference>
<sequence>MGASASRSRPKPTISVLNDEMLQEVFSHLPIVERQTLVPLVCKPRLTVLEVTVSEETSNAPFPQNVVHLKHLQRLLLYGAVHLGPVPDGIWQLCDLKMLDMQSRPMLWWGGEPEDAEDDLVLPDSRCYMQHLENLTVNGQSLQAFPRLEATMGLQTLDLSTNQLTTLPDDLDRLPHVTKLTLSLNKLTELPGSLGGMEGLEELKLGDNQMTTLPAGMGQLSALTALSVERNCLTEVPSSITHMTNLEDLYMRSLRLEAMPAFIGGLTALCSLDMAGNAIQSLPDSLSSLVHLVELDCMDNKLTELPAGIGRLTALRKLSLPHNALRMLPTGFGLLSSLVALDISHNELAAFPASFSLLTQLQTLNLGFNRSMQLHCQELHLPSLESLDVSCCSLKSVPDWVAGLTCLKKLTLQVNFLTALPEGPYLRLAGPLSELCVIQNPFLEFPRVVRHASNLYRLNMSGCKRLLLFKEDESMILNHMPSLRHLDLWGVDMWELSRPGKAAQLAALEQWAGRPLGNLPALISALNQRCDADRQACWEQNGQDFSFNDDKFMIDGQALQIISGSLHYNRIHPTYWQDRLARARSMGLNAIQTYVPWNLHEPYMGEYRWSGFADLEGFLRIAQETGLLVILRPGPYICAEMDWGGLPSWLASSAIAGGRSMKLRSSDPVYLAHVDRWWSVLLPKMAQYMYYNGGPIVMVQVENEYGFFGPDPDYIRHLAALAKSALGDEAVIFTTDPPSIIANGTLAGDQVYSVVDFPPGTNVSWAFQAQASFNPKGQSPPYCSEFYTGWLTHWGEKMANTSAEALISTFKEILAFGNNSGSVDFYMAHGGTSWGFQSGGGMSGSTYRPQLTSYDYDAPISEAGDVGQPGIGGPNKFEMIRGAIEEHTGVEPPPRLPPPRIAGLGTVSLQDSASLLAALPTLYAGDGICGTHPINMEDLGQRHGVTVYRTWLPAGLLRESAVLDLAAPVHDYAHVLLNGKVGQVQLDIVVHAMGRDSTASFFDNKGLVAPDVRINGMVHTGWRLFPLELDIPGDLQPGDDGPVFVRGSVHVGAGLLEGHEHPPDTFIDLTGWGKGLAWINDFNLGWYWPSIGPQMTHYIPGPVLREGANEVVLLEFERLPKGQQVTFTVRPNFSGPEGKIHATHGITAAPDMQEHL</sequence>
<dbReference type="InterPro" id="IPR001944">
    <property type="entry name" value="Glycoside_Hdrlase_35"/>
</dbReference>
<comment type="similarity">
    <text evidence="3 10">Belongs to the glycosyl hydrolase 35 family.</text>
</comment>
<dbReference type="Pfam" id="PF21467">
    <property type="entry name" value="BetaGal_gal-bd"/>
    <property type="match status" value="1"/>
</dbReference>
<dbReference type="PROSITE" id="PS51450">
    <property type="entry name" value="LRR"/>
    <property type="match status" value="1"/>
</dbReference>
<gene>
    <name evidence="14" type="ORF">WJX72_003581</name>
</gene>
<dbReference type="Pfam" id="PF01301">
    <property type="entry name" value="Glyco_hydro_35"/>
    <property type="match status" value="1"/>
</dbReference>
<organism evidence="14 15">
    <name type="scientific">[Myrmecia] bisecta</name>
    <dbReference type="NCBI Taxonomy" id="41462"/>
    <lineage>
        <taxon>Eukaryota</taxon>
        <taxon>Viridiplantae</taxon>
        <taxon>Chlorophyta</taxon>
        <taxon>core chlorophytes</taxon>
        <taxon>Trebouxiophyceae</taxon>
        <taxon>Trebouxiales</taxon>
        <taxon>Trebouxiaceae</taxon>
        <taxon>Myrmecia</taxon>
    </lineage>
</organism>
<proteinExistence type="inferred from homology"/>
<keyword evidence="5" id="KW-0433">Leucine-rich repeat</keyword>
<dbReference type="AlphaFoldDB" id="A0AAW1Q5W8"/>
<dbReference type="GO" id="GO:0005975">
    <property type="term" value="P:carbohydrate metabolic process"/>
    <property type="evidence" value="ECO:0007669"/>
    <property type="project" value="InterPro"/>
</dbReference>
<dbReference type="SUPFAM" id="SSF51445">
    <property type="entry name" value="(Trans)glycosidases"/>
    <property type="match status" value="1"/>
</dbReference>
<keyword evidence="15" id="KW-1185">Reference proteome</keyword>
<dbReference type="PROSITE" id="PS01182">
    <property type="entry name" value="GLYCOSYL_HYDROL_F35"/>
    <property type="match status" value="1"/>
</dbReference>
<evidence type="ECO:0000256" key="5">
    <source>
        <dbReference type="ARBA" id="ARBA00022614"/>
    </source>
</evidence>
<evidence type="ECO:0000256" key="2">
    <source>
        <dbReference type="ARBA" id="ARBA00004430"/>
    </source>
</evidence>
<name>A0AAW1Q5W8_9CHLO</name>
<accession>A0AAW1Q5W8</accession>
<dbReference type="Pfam" id="PF13855">
    <property type="entry name" value="LRR_8"/>
    <property type="match status" value="1"/>
</dbReference>
<feature type="domain" description="Glycoside hydrolase 35 catalytic" evidence="11">
    <location>
        <begin position="551"/>
        <end position="867"/>
    </location>
</feature>
<dbReference type="Gene3D" id="3.80.10.10">
    <property type="entry name" value="Ribonuclease Inhibitor"/>
    <property type="match status" value="2"/>
</dbReference>
<dbReference type="InterPro" id="IPR003591">
    <property type="entry name" value="Leu-rich_rpt_typical-subtyp"/>
</dbReference>
<dbReference type="PRINTS" id="PR00019">
    <property type="entry name" value="LEURICHRPT"/>
</dbReference>
<dbReference type="SUPFAM" id="SSF52058">
    <property type="entry name" value="L domain-like"/>
    <property type="match status" value="1"/>
</dbReference>
<dbReference type="InterPro" id="IPR008979">
    <property type="entry name" value="Galactose-bd-like_sf"/>
</dbReference>
<feature type="domain" description="Disease resistance R13L4/SHOC-2-like LRR" evidence="13">
    <location>
        <begin position="251"/>
        <end position="417"/>
    </location>
</feature>
<evidence type="ECO:0000256" key="4">
    <source>
        <dbReference type="ARBA" id="ARBA00012756"/>
    </source>
</evidence>
<dbReference type="InterPro" id="IPR017853">
    <property type="entry name" value="GH"/>
</dbReference>
<protein>
    <recommendedName>
        <fullName evidence="4 9">Beta-galactosidase</fullName>
        <ecNumber evidence="4 9">3.2.1.23</ecNumber>
    </recommendedName>
</protein>
<evidence type="ECO:0000256" key="3">
    <source>
        <dbReference type="ARBA" id="ARBA00009809"/>
    </source>
</evidence>
<dbReference type="InterPro" id="IPR055414">
    <property type="entry name" value="LRR_R13L4/SHOC2-like"/>
</dbReference>
<comment type="subcellular location">
    <subcellularLocation>
        <location evidence="2">Cytoplasm</location>
        <location evidence="2">Cytoskeleton</location>
        <location evidence="2">Cilium axoneme</location>
    </subcellularLocation>
</comment>
<dbReference type="Gene3D" id="3.20.20.80">
    <property type="entry name" value="Glycosidases"/>
    <property type="match status" value="1"/>
</dbReference>
<keyword evidence="7 9" id="KW-0378">Hydrolase</keyword>
<dbReference type="FunFam" id="3.20.20.80:FF:000115">
    <property type="entry name" value="Beta-galactosidase"/>
    <property type="match status" value="1"/>
</dbReference>
<dbReference type="PANTHER" id="PTHR23421">
    <property type="entry name" value="BETA-GALACTOSIDASE RELATED"/>
    <property type="match status" value="1"/>
</dbReference>
<dbReference type="InterPro" id="IPR032675">
    <property type="entry name" value="LRR_dom_sf"/>
</dbReference>